<keyword evidence="9" id="KW-1185">Reference proteome</keyword>
<dbReference type="InterPro" id="IPR001131">
    <property type="entry name" value="Peptidase_M24B_aminopep-P_CS"/>
</dbReference>
<evidence type="ECO:0000259" key="6">
    <source>
        <dbReference type="Pfam" id="PF00557"/>
    </source>
</evidence>
<dbReference type="PANTHER" id="PTHR46112:SF10">
    <property type="entry name" value="DIPEPTIDASE YKVY-RELATED"/>
    <property type="match status" value="1"/>
</dbReference>
<dbReference type="CDD" id="cd01092">
    <property type="entry name" value="APP-like"/>
    <property type="match status" value="1"/>
</dbReference>
<dbReference type="InterPro" id="IPR050659">
    <property type="entry name" value="Peptidase_M24B"/>
</dbReference>
<dbReference type="InterPro" id="IPR000994">
    <property type="entry name" value="Pept_M24"/>
</dbReference>
<dbReference type="Gene3D" id="3.40.350.10">
    <property type="entry name" value="Creatinase/prolidase N-terminal domain"/>
    <property type="match status" value="1"/>
</dbReference>
<comment type="similarity">
    <text evidence="2">Belongs to the peptidase M24B family.</text>
</comment>
<evidence type="ECO:0000256" key="3">
    <source>
        <dbReference type="ARBA" id="ARBA00022723"/>
    </source>
</evidence>
<dbReference type="PRINTS" id="PR00599">
    <property type="entry name" value="MAPEPTIDASE"/>
</dbReference>
<evidence type="ECO:0000313" key="8">
    <source>
        <dbReference type="EMBL" id="MBB6452108.1"/>
    </source>
</evidence>
<evidence type="ECO:0000256" key="5">
    <source>
        <dbReference type="ARBA" id="ARBA00023211"/>
    </source>
</evidence>
<evidence type="ECO:0000259" key="7">
    <source>
        <dbReference type="Pfam" id="PF01321"/>
    </source>
</evidence>
<feature type="domain" description="Creatinase N-terminal" evidence="7">
    <location>
        <begin position="4"/>
        <end position="138"/>
    </location>
</feature>
<dbReference type="SUPFAM" id="SSF55920">
    <property type="entry name" value="Creatinase/aminopeptidase"/>
    <property type="match status" value="1"/>
</dbReference>
<gene>
    <name evidence="8" type="ORF">HNQ94_000529</name>
</gene>
<dbReference type="EC" id="3.4.13.9" evidence="8"/>
<keyword evidence="5" id="KW-0464">Manganese</keyword>
<feature type="domain" description="Peptidase M24" evidence="6">
    <location>
        <begin position="146"/>
        <end position="348"/>
    </location>
</feature>
<dbReference type="Pfam" id="PF00557">
    <property type="entry name" value="Peptidase_M24"/>
    <property type="match status" value="1"/>
</dbReference>
<reference evidence="8 9" key="1">
    <citation type="submission" date="2020-08" db="EMBL/GenBank/DDBJ databases">
        <title>Genomic Encyclopedia of Type Strains, Phase IV (KMG-IV): sequencing the most valuable type-strain genomes for metagenomic binning, comparative biology and taxonomic classification.</title>
        <authorList>
            <person name="Goeker M."/>
        </authorList>
    </citation>
    <scope>NUCLEOTIDE SEQUENCE [LARGE SCALE GENOMIC DNA]</scope>
    <source>
        <strain evidence="8 9">DSM 19612</strain>
    </source>
</reference>
<dbReference type="GO" id="GO:0004177">
    <property type="term" value="F:aminopeptidase activity"/>
    <property type="evidence" value="ECO:0007669"/>
    <property type="project" value="UniProtKB-ARBA"/>
</dbReference>
<comment type="caution">
    <text evidence="8">The sequence shown here is derived from an EMBL/GenBank/DDBJ whole genome shotgun (WGS) entry which is preliminary data.</text>
</comment>
<name>A0A841Q303_9BACI</name>
<dbReference type="InterPro" id="IPR001714">
    <property type="entry name" value="Pept_M24_MAP"/>
</dbReference>
<dbReference type="GO" id="GO:0102009">
    <property type="term" value="F:proline dipeptidase activity"/>
    <property type="evidence" value="ECO:0007669"/>
    <property type="project" value="UniProtKB-EC"/>
</dbReference>
<dbReference type="FunFam" id="3.90.230.10:FF:000014">
    <property type="entry name" value="Aminopeptidase P family protein"/>
    <property type="match status" value="1"/>
</dbReference>
<dbReference type="PANTHER" id="PTHR46112">
    <property type="entry name" value="AMINOPEPTIDASE"/>
    <property type="match status" value="1"/>
</dbReference>
<keyword evidence="4 8" id="KW-0378">Hydrolase</keyword>
<dbReference type="EMBL" id="JACHGH010000001">
    <property type="protein sequence ID" value="MBB6452108.1"/>
    <property type="molecule type" value="Genomic_DNA"/>
</dbReference>
<dbReference type="InterPro" id="IPR000587">
    <property type="entry name" value="Creatinase_N"/>
</dbReference>
<dbReference type="InterPro" id="IPR036005">
    <property type="entry name" value="Creatinase/aminopeptidase-like"/>
</dbReference>
<dbReference type="GO" id="GO:0008235">
    <property type="term" value="F:metalloexopeptidase activity"/>
    <property type="evidence" value="ECO:0007669"/>
    <property type="project" value="UniProtKB-ARBA"/>
</dbReference>
<comment type="cofactor">
    <cofactor evidence="1">
        <name>Mn(2+)</name>
        <dbReference type="ChEBI" id="CHEBI:29035"/>
    </cofactor>
</comment>
<evidence type="ECO:0000256" key="4">
    <source>
        <dbReference type="ARBA" id="ARBA00022801"/>
    </source>
</evidence>
<dbReference type="Pfam" id="PF01321">
    <property type="entry name" value="Creatinase_N"/>
    <property type="match status" value="1"/>
</dbReference>
<evidence type="ECO:0000256" key="2">
    <source>
        <dbReference type="ARBA" id="ARBA00008766"/>
    </source>
</evidence>
<dbReference type="GO" id="GO:0046872">
    <property type="term" value="F:metal ion binding"/>
    <property type="evidence" value="ECO:0007669"/>
    <property type="project" value="UniProtKB-KW"/>
</dbReference>
<dbReference type="PROSITE" id="PS00491">
    <property type="entry name" value="PROLINE_PEPTIDASE"/>
    <property type="match status" value="1"/>
</dbReference>
<proteinExistence type="inferred from homology"/>
<dbReference type="RefSeq" id="WP_174494346.1">
    <property type="nucleotide sequence ID" value="NZ_CADDWK010000001.1"/>
</dbReference>
<evidence type="ECO:0000256" key="1">
    <source>
        <dbReference type="ARBA" id="ARBA00001936"/>
    </source>
</evidence>
<protein>
    <submittedName>
        <fullName evidence="8">Xaa-Pro dipeptidase</fullName>
        <ecNumber evidence="8">3.4.13.9</ecNumber>
    </submittedName>
</protein>
<dbReference type="Gene3D" id="3.90.230.10">
    <property type="entry name" value="Creatinase/methionine aminopeptidase superfamily"/>
    <property type="match status" value="1"/>
</dbReference>
<sequence>MTNRLNLLIDKMKELNVESIFMTSKANIYYYSGYLTEPHERLVAIFVDQLGAPLLILPEMEKEDAKATGWAGEMLTYDDQTNPWSLFQDYLHKTKRNIFSIGVEKGHFTLERYDQLSSVIPGSKVLDVSNLMNDMRVVKDKKEYAILKKAAVLADFGVEKGIEALQDGASEMEILAHIEYSLKREGIREMSFSTLVLTGEKTASPHGNPGTKQLNPGDFVLFDLGVIYDGYCSDITRTVAYQTISQDQKKVYETVLSAQVAAIQASQIGVQIGQIDQTARQIITDAGYGKYFTHRIGHGLGIDVHEYPSMHGANTVPLKEGMCFTIEPGIYIPGVGGVRIEDDIFMTKNGPEILTSFPKELQIIS</sequence>
<organism evidence="8 9">
    <name type="scientific">Salirhabdus euzebyi</name>
    <dbReference type="NCBI Taxonomy" id="394506"/>
    <lineage>
        <taxon>Bacteria</taxon>
        <taxon>Bacillati</taxon>
        <taxon>Bacillota</taxon>
        <taxon>Bacilli</taxon>
        <taxon>Bacillales</taxon>
        <taxon>Bacillaceae</taxon>
        <taxon>Salirhabdus</taxon>
    </lineage>
</organism>
<dbReference type="AlphaFoldDB" id="A0A841Q303"/>
<keyword evidence="8" id="KW-0645">Protease</keyword>
<accession>A0A841Q303</accession>
<dbReference type="SUPFAM" id="SSF53092">
    <property type="entry name" value="Creatinase/prolidase N-terminal domain"/>
    <property type="match status" value="1"/>
</dbReference>
<keyword evidence="8" id="KW-0224">Dipeptidase</keyword>
<keyword evidence="3" id="KW-0479">Metal-binding</keyword>
<dbReference type="InterPro" id="IPR029149">
    <property type="entry name" value="Creatin/AminoP/Spt16_N"/>
</dbReference>
<dbReference type="Proteomes" id="UP000581688">
    <property type="component" value="Unassembled WGS sequence"/>
</dbReference>
<evidence type="ECO:0000313" key="9">
    <source>
        <dbReference type="Proteomes" id="UP000581688"/>
    </source>
</evidence>